<proteinExistence type="predicted"/>
<reference evidence="1 2" key="1">
    <citation type="submission" date="2021-06" db="EMBL/GenBank/DDBJ databases">
        <authorList>
            <person name="Lee D.H."/>
        </authorList>
    </citation>
    <scope>NUCLEOTIDE SEQUENCE [LARGE SCALE GENOMIC DNA]</scope>
    <source>
        <strain evidence="1 2">MMS21-HV4-11</strain>
    </source>
</reference>
<sequence>MLTEEEMKRIAAEERYRHSIRMSLEQEAAKPAAEPAPSPAPGFGSKVYEFLNSSVGMWLLSSVVLTGGAAFLQQVQHEHEIAQKNQADLINHRFEIEHRLDGMSFLLRRAKTVGEAKAALAGVFKSAIPLTPELQNRSLASLYLTVYPMLAGGEKEKTNKAYNLVKQLEDVELLLQPLPDDKPIDEDQRNQITKLLTAIQQLKFAEK</sequence>
<keyword evidence="2" id="KW-1185">Reference proteome</keyword>
<dbReference type="EMBL" id="JAHOPB010000001">
    <property type="protein sequence ID" value="MBU8875225.1"/>
    <property type="molecule type" value="Genomic_DNA"/>
</dbReference>
<organism evidence="1 2">
    <name type="scientific">Reyranella humidisoli</name>
    <dbReference type="NCBI Taxonomy" id="2849149"/>
    <lineage>
        <taxon>Bacteria</taxon>
        <taxon>Pseudomonadati</taxon>
        <taxon>Pseudomonadota</taxon>
        <taxon>Alphaproteobacteria</taxon>
        <taxon>Hyphomicrobiales</taxon>
        <taxon>Reyranellaceae</taxon>
        <taxon>Reyranella</taxon>
    </lineage>
</organism>
<dbReference type="RefSeq" id="WP_216962131.1">
    <property type="nucleotide sequence ID" value="NZ_JAHOPB010000001.1"/>
</dbReference>
<protein>
    <submittedName>
        <fullName evidence="1">Uncharacterized protein</fullName>
    </submittedName>
</protein>
<evidence type="ECO:0000313" key="2">
    <source>
        <dbReference type="Proteomes" id="UP000727907"/>
    </source>
</evidence>
<gene>
    <name evidence="1" type="ORF">KQ910_15735</name>
</gene>
<comment type="caution">
    <text evidence="1">The sequence shown here is derived from an EMBL/GenBank/DDBJ whole genome shotgun (WGS) entry which is preliminary data.</text>
</comment>
<dbReference type="Proteomes" id="UP000727907">
    <property type="component" value="Unassembled WGS sequence"/>
</dbReference>
<evidence type="ECO:0000313" key="1">
    <source>
        <dbReference type="EMBL" id="MBU8875225.1"/>
    </source>
</evidence>
<accession>A0ABS6IMI2</accession>
<name>A0ABS6IMI2_9HYPH</name>